<dbReference type="EMBL" id="WEIO01000002">
    <property type="protein sequence ID" value="KAB7707980.1"/>
    <property type="molecule type" value="Genomic_DNA"/>
</dbReference>
<protein>
    <submittedName>
        <fullName evidence="2">YlmC/YmxH family sporulation protein</fullName>
    </submittedName>
</protein>
<dbReference type="AlphaFoldDB" id="A0A6I1FHW1"/>
<dbReference type="Gene3D" id="2.30.30.240">
    <property type="entry name" value="PRC-barrel domain"/>
    <property type="match status" value="1"/>
</dbReference>
<dbReference type="InterPro" id="IPR027275">
    <property type="entry name" value="PRC-brl_dom"/>
</dbReference>
<organism evidence="2 3">
    <name type="scientific">Bacillus aerolatus</name>
    <dbReference type="NCBI Taxonomy" id="2653354"/>
    <lineage>
        <taxon>Bacteria</taxon>
        <taxon>Bacillati</taxon>
        <taxon>Bacillota</taxon>
        <taxon>Bacilli</taxon>
        <taxon>Bacillales</taxon>
        <taxon>Bacillaceae</taxon>
        <taxon>Bacillus</taxon>
    </lineage>
</organism>
<evidence type="ECO:0000313" key="2">
    <source>
        <dbReference type="EMBL" id="KAB7707980.1"/>
    </source>
</evidence>
<dbReference type="InterPro" id="IPR011033">
    <property type="entry name" value="PRC_barrel-like_sf"/>
</dbReference>
<dbReference type="Proteomes" id="UP000429595">
    <property type="component" value="Unassembled WGS sequence"/>
</dbReference>
<proteinExistence type="predicted"/>
<dbReference type="SUPFAM" id="SSF50346">
    <property type="entry name" value="PRC-barrel domain"/>
    <property type="match status" value="1"/>
</dbReference>
<dbReference type="InterPro" id="IPR014238">
    <property type="entry name" value="Spore_YlmC/YmxH"/>
</dbReference>
<gene>
    <name evidence="2" type="ORF">F9802_04495</name>
</gene>
<sequence length="90" mass="9770">MGRISDFQLKDIVNVANGKKLGNISDINLNLTAGTIESIVISRAGKILGLFGKEEEIVIPWAQIVKIGEDVILVRHSMQSLPTEAGAREE</sequence>
<evidence type="ECO:0000313" key="3">
    <source>
        <dbReference type="Proteomes" id="UP000429595"/>
    </source>
</evidence>
<accession>A0A6I1FHW1</accession>
<name>A0A6I1FHW1_9BACI</name>
<dbReference type="NCBIfam" id="TIGR02888">
    <property type="entry name" value="spore_YlmC_YmxH"/>
    <property type="match status" value="1"/>
</dbReference>
<feature type="domain" description="PRC-barrel" evidence="1">
    <location>
        <begin position="3"/>
        <end position="75"/>
    </location>
</feature>
<comment type="caution">
    <text evidence="2">The sequence shown here is derived from an EMBL/GenBank/DDBJ whole genome shotgun (WGS) entry which is preliminary data.</text>
</comment>
<keyword evidence="3" id="KW-1185">Reference proteome</keyword>
<dbReference type="RefSeq" id="WP_152149967.1">
    <property type="nucleotide sequence ID" value="NZ_WEIO01000002.1"/>
</dbReference>
<dbReference type="Pfam" id="PF05239">
    <property type="entry name" value="PRC"/>
    <property type="match status" value="1"/>
</dbReference>
<reference evidence="2 3" key="1">
    <citation type="submission" date="2019-10" db="EMBL/GenBank/DDBJ databases">
        <title>Bacillus aerolatum sp. nov., isolated from bioaerosol of sport playgrounds.</title>
        <authorList>
            <person name="Chen P."/>
            <person name="Zhang G."/>
        </authorList>
    </citation>
    <scope>NUCLEOTIDE SEQUENCE [LARGE SCALE GENOMIC DNA]</scope>
    <source>
        <strain evidence="2 3">CX253</strain>
    </source>
</reference>
<dbReference type="PANTHER" id="PTHR40061:SF1">
    <property type="entry name" value="SPORULATION PROTEIN YLMC-RELATED"/>
    <property type="match status" value="1"/>
</dbReference>
<evidence type="ECO:0000259" key="1">
    <source>
        <dbReference type="Pfam" id="PF05239"/>
    </source>
</evidence>
<dbReference type="PANTHER" id="PTHR40061">
    <property type="entry name" value="SPORULATION PROTEIN YLMC-RELATED"/>
    <property type="match status" value="1"/>
</dbReference>